<sequence>MTHSKKITTCDCGTKSLKKLVKENFQEGDPIGVTFVGTDVLLVATGEFRELRDEAIVVKNIFNLPGQDSISFIPLTDLNSVEKLEKLPDDPSMKAIRPN</sequence>
<gene>
    <name evidence="1" type="ORF">WAK64_22220</name>
</gene>
<comment type="caution">
    <text evidence="1">The sequence shown here is derived from an EMBL/GenBank/DDBJ whole genome shotgun (WGS) entry which is preliminary data.</text>
</comment>
<organism evidence="1 2">
    <name type="scientific">Bacillus spongiae</name>
    <dbReference type="NCBI Taxonomy" id="2683610"/>
    <lineage>
        <taxon>Bacteria</taxon>
        <taxon>Bacillati</taxon>
        <taxon>Bacillota</taxon>
        <taxon>Bacilli</taxon>
        <taxon>Bacillales</taxon>
        <taxon>Bacillaceae</taxon>
        <taxon>Bacillus</taxon>
    </lineage>
</organism>
<keyword evidence="2" id="KW-1185">Reference proteome</keyword>
<dbReference type="Proteomes" id="UP001312865">
    <property type="component" value="Unassembled WGS sequence"/>
</dbReference>
<evidence type="ECO:0000313" key="1">
    <source>
        <dbReference type="EMBL" id="MEI5909710.1"/>
    </source>
</evidence>
<reference evidence="1 2" key="1">
    <citation type="journal article" date="2018" name="J. Microbiol.">
        <title>Bacillus spongiae sp. nov., isolated from sponge of Jeju Island.</title>
        <authorList>
            <person name="Lee G.E."/>
            <person name="Im W.T."/>
            <person name="Park J.S."/>
        </authorList>
    </citation>
    <scope>NUCLEOTIDE SEQUENCE [LARGE SCALE GENOMIC DNA]</scope>
    <source>
        <strain evidence="1 2">135PIL107-10</strain>
    </source>
</reference>
<evidence type="ECO:0000313" key="2">
    <source>
        <dbReference type="Proteomes" id="UP001312865"/>
    </source>
</evidence>
<proteinExistence type="predicted"/>
<protein>
    <submittedName>
        <fullName evidence="1">Uncharacterized protein</fullName>
    </submittedName>
</protein>
<accession>A0ABU8HKD5</accession>
<dbReference type="EMBL" id="JBBAXC010000038">
    <property type="protein sequence ID" value="MEI5909710.1"/>
    <property type="molecule type" value="Genomic_DNA"/>
</dbReference>
<name>A0ABU8HKD5_9BACI</name>